<organism evidence="8 9">
    <name type="scientific">Planoprotostelium fungivorum</name>
    <dbReference type="NCBI Taxonomy" id="1890364"/>
    <lineage>
        <taxon>Eukaryota</taxon>
        <taxon>Amoebozoa</taxon>
        <taxon>Evosea</taxon>
        <taxon>Variosea</taxon>
        <taxon>Cavosteliida</taxon>
        <taxon>Cavosteliaceae</taxon>
        <taxon>Planoprotostelium</taxon>
    </lineage>
</organism>
<evidence type="ECO:0000256" key="6">
    <source>
        <dbReference type="ARBA" id="ARBA00023136"/>
    </source>
</evidence>
<keyword evidence="6 7" id="KW-0472">Membrane</keyword>
<evidence type="ECO:0000313" key="8">
    <source>
        <dbReference type="EMBL" id="PRP72993.1"/>
    </source>
</evidence>
<keyword evidence="9" id="KW-1185">Reference proteome</keyword>
<dbReference type="EMBL" id="MDYQ01000718">
    <property type="protein sequence ID" value="PRP72993.1"/>
    <property type="molecule type" value="Genomic_DNA"/>
</dbReference>
<keyword evidence="4 7" id="KW-0812">Transmembrane</keyword>
<comment type="subcellular location">
    <subcellularLocation>
        <location evidence="1">Membrane</location>
        <topology evidence="1">Multi-pass membrane protein</topology>
    </subcellularLocation>
</comment>
<name>A0A2P6MMR7_9EUKA</name>
<feature type="transmembrane region" description="Helical" evidence="7">
    <location>
        <begin position="213"/>
        <end position="235"/>
    </location>
</feature>
<keyword evidence="5 7" id="KW-1133">Transmembrane helix</keyword>
<accession>A0A2P6MMR7</accession>
<dbReference type="Pfam" id="PF01733">
    <property type="entry name" value="Nucleoside_tran"/>
    <property type="match status" value="1"/>
</dbReference>
<feature type="transmembrane region" description="Helical" evidence="7">
    <location>
        <begin position="107"/>
        <end position="129"/>
    </location>
</feature>
<comment type="similarity">
    <text evidence="2">Belongs to the SLC29A/ENT transporter (TC 2.A.57) family.</text>
</comment>
<dbReference type="InterPro" id="IPR002259">
    <property type="entry name" value="Eqnu_transpt"/>
</dbReference>
<evidence type="ECO:0000256" key="2">
    <source>
        <dbReference type="ARBA" id="ARBA00007965"/>
    </source>
</evidence>
<evidence type="ECO:0000256" key="5">
    <source>
        <dbReference type="ARBA" id="ARBA00022989"/>
    </source>
</evidence>
<protein>
    <submittedName>
        <fullName evidence="8">Uncharacterized protein</fullName>
    </submittedName>
</protein>
<comment type="caution">
    <text evidence="8">The sequence shown here is derived from an EMBL/GenBank/DDBJ whole genome shotgun (WGS) entry which is preliminary data.</text>
</comment>
<evidence type="ECO:0000256" key="3">
    <source>
        <dbReference type="ARBA" id="ARBA00022448"/>
    </source>
</evidence>
<evidence type="ECO:0000313" key="9">
    <source>
        <dbReference type="Proteomes" id="UP000241769"/>
    </source>
</evidence>
<feature type="transmembrane region" description="Helical" evidence="7">
    <location>
        <begin position="336"/>
        <end position="357"/>
    </location>
</feature>
<feature type="transmembrane region" description="Helical" evidence="7">
    <location>
        <begin position="174"/>
        <end position="193"/>
    </location>
</feature>
<dbReference type="OrthoDB" id="1856718at2759"/>
<dbReference type="AlphaFoldDB" id="A0A2P6MMR7"/>
<dbReference type="Proteomes" id="UP000241769">
    <property type="component" value="Unassembled WGS sequence"/>
</dbReference>
<dbReference type="PANTHER" id="PTHR10332:SF10">
    <property type="entry name" value="EQUILIBRATIVE NUCLEOSIDE TRANSPORTER 4"/>
    <property type="match status" value="1"/>
</dbReference>
<dbReference type="GO" id="GO:0005886">
    <property type="term" value="C:plasma membrane"/>
    <property type="evidence" value="ECO:0007669"/>
    <property type="project" value="TreeGrafter"/>
</dbReference>
<feature type="transmembrane region" description="Helical" evidence="7">
    <location>
        <begin position="52"/>
        <end position="71"/>
    </location>
</feature>
<feature type="transmembrane region" description="Helical" evidence="7">
    <location>
        <begin position="247"/>
        <end position="263"/>
    </location>
</feature>
<sequence>MSNSSVWTPVELEENVYIETHDSLCDDESYPCDKDYFELLFPGYNFEFNLSVAYMVPNLIVLLILSLANITGKYSWRIYGGFAVFGLTFFFIPFVDDSTAKSVGFGITMAAAAMFGLIDAIAQGALYGLAGVYPPEATQALVSGSGATGLIISLVRLITKGALPDTADGLRQSAILYFVFSALFMVICMITFWRLRRSLQSQYIMRRLASEKIYLPALSVLYNYFVTLFLFPGLVSIIPSQRDQWDWFPVILITCFNIGDFVGKSTPKCILDRWNDNMSYVGTFARTAFIILLFLCVKPRLFQHDGWPITFVILFAITNGFYGAKLMMIGPGKVEITSLVLGLTVGALCGRIIPAVLH</sequence>
<reference evidence="8 9" key="1">
    <citation type="journal article" date="2018" name="Genome Biol. Evol.">
        <title>Multiple Roots of Fruiting Body Formation in Amoebozoa.</title>
        <authorList>
            <person name="Hillmann F."/>
            <person name="Forbes G."/>
            <person name="Novohradska S."/>
            <person name="Ferling I."/>
            <person name="Riege K."/>
            <person name="Groth M."/>
            <person name="Westermann M."/>
            <person name="Marz M."/>
            <person name="Spaller T."/>
            <person name="Winckler T."/>
            <person name="Schaap P."/>
            <person name="Glockner G."/>
        </authorList>
    </citation>
    <scope>NUCLEOTIDE SEQUENCE [LARGE SCALE GENOMIC DNA]</scope>
    <source>
        <strain evidence="8 9">Jena</strain>
    </source>
</reference>
<feature type="transmembrane region" description="Helical" evidence="7">
    <location>
        <begin position="307"/>
        <end position="324"/>
    </location>
</feature>
<feature type="transmembrane region" description="Helical" evidence="7">
    <location>
        <begin position="284"/>
        <end position="301"/>
    </location>
</feature>
<gene>
    <name evidence="8" type="ORF">PROFUN_14656</name>
</gene>
<evidence type="ECO:0000256" key="4">
    <source>
        <dbReference type="ARBA" id="ARBA00022692"/>
    </source>
</evidence>
<keyword evidence="3" id="KW-0813">Transport</keyword>
<proteinExistence type="inferred from homology"/>
<dbReference type="GO" id="GO:0005337">
    <property type="term" value="F:nucleoside transmembrane transporter activity"/>
    <property type="evidence" value="ECO:0007669"/>
    <property type="project" value="InterPro"/>
</dbReference>
<feature type="transmembrane region" description="Helical" evidence="7">
    <location>
        <begin position="78"/>
        <end position="95"/>
    </location>
</feature>
<dbReference type="InParanoid" id="A0A2P6MMR7"/>
<evidence type="ECO:0000256" key="7">
    <source>
        <dbReference type="SAM" id="Phobius"/>
    </source>
</evidence>
<feature type="transmembrane region" description="Helical" evidence="7">
    <location>
        <begin position="141"/>
        <end position="159"/>
    </location>
</feature>
<dbReference type="PANTHER" id="PTHR10332">
    <property type="entry name" value="EQUILIBRATIVE NUCLEOSIDE TRANSPORTER"/>
    <property type="match status" value="1"/>
</dbReference>
<evidence type="ECO:0000256" key="1">
    <source>
        <dbReference type="ARBA" id="ARBA00004141"/>
    </source>
</evidence>